<dbReference type="Pfam" id="PF00701">
    <property type="entry name" value="DHDPS"/>
    <property type="match status" value="1"/>
</dbReference>
<dbReference type="Gene3D" id="3.20.20.70">
    <property type="entry name" value="Aldolase class I"/>
    <property type="match status" value="1"/>
</dbReference>
<accession>A0ABU4IYU0</accession>
<dbReference type="PRINTS" id="PR00146">
    <property type="entry name" value="DHPICSNTHASE"/>
</dbReference>
<protein>
    <submittedName>
        <fullName evidence="4">Dihydrodipicolinate synthase family protein</fullName>
        <ecNumber evidence="4">4.1.3.3</ecNumber>
        <ecNumber evidence="4">4.2.1.41</ecNumber>
        <ecNumber evidence="4">4.3.3.7</ecNumber>
    </submittedName>
</protein>
<dbReference type="GO" id="GO:0008747">
    <property type="term" value="F:N-acetylneuraminate lyase activity"/>
    <property type="evidence" value="ECO:0007669"/>
    <property type="project" value="UniProtKB-EC"/>
</dbReference>
<evidence type="ECO:0000256" key="2">
    <source>
        <dbReference type="ARBA" id="ARBA00023270"/>
    </source>
</evidence>
<evidence type="ECO:0000256" key="3">
    <source>
        <dbReference type="PIRNR" id="PIRNR001365"/>
    </source>
</evidence>
<dbReference type="CDD" id="cd00408">
    <property type="entry name" value="DHDPS-like"/>
    <property type="match status" value="1"/>
</dbReference>
<dbReference type="InterPro" id="IPR020625">
    <property type="entry name" value="Schiff_base-form_aldolases_AS"/>
</dbReference>
<gene>
    <name evidence="4" type="ORF">SBX64_17475</name>
</gene>
<organism evidence="4 5">
    <name type="scientific">Vibrio rhizosphaerae</name>
    <dbReference type="NCBI Taxonomy" id="398736"/>
    <lineage>
        <taxon>Bacteria</taxon>
        <taxon>Pseudomonadati</taxon>
        <taxon>Pseudomonadota</taxon>
        <taxon>Gammaproteobacteria</taxon>
        <taxon>Vibrionales</taxon>
        <taxon>Vibrionaceae</taxon>
        <taxon>Vibrio</taxon>
    </lineage>
</organism>
<evidence type="ECO:0000313" key="4">
    <source>
        <dbReference type="EMBL" id="MDW6094333.1"/>
    </source>
</evidence>
<dbReference type="SMART" id="SM01130">
    <property type="entry name" value="DHDPS"/>
    <property type="match status" value="1"/>
</dbReference>
<dbReference type="EC" id="4.1.3.3" evidence="4"/>
<dbReference type="SUPFAM" id="SSF51569">
    <property type="entry name" value="Aldolase"/>
    <property type="match status" value="1"/>
</dbReference>
<dbReference type="PROSITE" id="PS00666">
    <property type="entry name" value="DHDPS_2"/>
    <property type="match status" value="1"/>
</dbReference>
<proteinExistence type="inferred from homology"/>
<dbReference type="EMBL" id="JAWRCP010000002">
    <property type="protein sequence ID" value="MDW6094333.1"/>
    <property type="molecule type" value="Genomic_DNA"/>
</dbReference>
<keyword evidence="2" id="KW-0704">Schiff base</keyword>
<keyword evidence="1 3" id="KW-0456">Lyase</keyword>
<dbReference type="Proteomes" id="UP001279860">
    <property type="component" value="Unassembled WGS sequence"/>
</dbReference>
<evidence type="ECO:0000256" key="1">
    <source>
        <dbReference type="ARBA" id="ARBA00023239"/>
    </source>
</evidence>
<dbReference type="PIRSF" id="PIRSF001365">
    <property type="entry name" value="DHDPS"/>
    <property type="match status" value="1"/>
</dbReference>
<dbReference type="EC" id="4.3.3.7" evidence="4"/>
<dbReference type="InterPro" id="IPR002220">
    <property type="entry name" value="DapA-like"/>
</dbReference>
<keyword evidence="5" id="KW-1185">Reference proteome</keyword>
<dbReference type="EC" id="4.2.1.41" evidence="4"/>
<dbReference type="PANTHER" id="PTHR42849:SF1">
    <property type="entry name" value="N-ACETYLNEURAMINATE LYASE"/>
    <property type="match status" value="1"/>
</dbReference>
<evidence type="ECO:0000313" key="5">
    <source>
        <dbReference type="Proteomes" id="UP001279860"/>
    </source>
</evidence>
<comment type="similarity">
    <text evidence="3">Belongs to the DapA family.</text>
</comment>
<sequence>MSEALRGPYAAIVTPFDQRGELNETELKNQVERQIQAGNNIFCNGTNGEFFVLSDAEKRRVTEICLAHAAGRVNVVSHIGELTLQQTLAHGRAIQDSGVQAVSVITPWFCALRDQELIDYFTAIADQLTIPVYLYNIPARTGNTISPAVADQLAMHPNIYGIKDSAGSHDSLSGFLDVAQHHDQFDVMTGPDSLILTGYQHGAVGCVSGIANIVPDLVNQVYQGWVNHDLASATKAQEVINDLRSNLYPIAFAPAVVKQTLNLLGEPVGDSRYPVHFSQTDIAQIQNMIKQRIL</sequence>
<comment type="caution">
    <text evidence="4">The sequence shown here is derived from an EMBL/GenBank/DDBJ whole genome shotgun (WGS) entry which is preliminary data.</text>
</comment>
<dbReference type="GO" id="GO:0008840">
    <property type="term" value="F:4-hydroxy-tetrahydrodipicolinate synthase activity"/>
    <property type="evidence" value="ECO:0007669"/>
    <property type="project" value="UniProtKB-EC"/>
</dbReference>
<dbReference type="InterPro" id="IPR013785">
    <property type="entry name" value="Aldolase_TIM"/>
</dbReference>
<dbReference type="GO" id="GO:0047448">
    <property type="term" value="F:5-dehydro-4-deoxyglucarate dehydratase activity"/>
    <property type="evidence" value="ECO:0007669"/>
    <property type="project" value="UniProtKB-EC"/>
</dbReference>
<reference evidence="4 5" key="1">
    <citation type="submission" date="2023-11" db="EMBL/GenBank/DDBJ databases">
        <title>Plant-associative lifestyle of Vibrio porteresiae and its evolutionary dynamics.</title>
        <authorList>
            <person name="Rameshkumar N."/>
            <person name="Kirti K."/>
        </authorList>
    </citation>
    <scope>NUCLEOTIDE SEQUENCE [LARGE SCALE GENOMIC DNA]</scope>
    <source>
        <strain evidence="4 5">MSSRF7</strain>
    </source>
</reference>
<dbReference type="RefSeq" id="WP_038184192.1">
    <property type="nucleotide sequence ID" value="NZ_AP024904.1"/>
</dbReference>
<name>A0ABU4IYU0_9VIBR</name>
<dbReference type="PANTHER" id="PTHR42849">
    <property type="entry name" value="N-ACETYLNEURAMINATE LYASE"/>
    <property type="match status" value="1"/>
</dbReference>